<dbReference type="InterPro" id="IPR040218">
    <property type="entry name" value="SLC7A6OS"/>
</dbReference>
<evidence type="ECO:0000256" key="5">
    <source>
        <dbReference type="ARBA" id="ARBA00017036"/>
    </source>
</evidence>
<dbReference type="EMBL" id="LR899011">
    <property type="protein sequence ID" value="CAD7085771.1"/>
    <property type="molecule type" value="Genomic_DNA"/>
</dbReference>
<feature type="compositionally biased region" description="Basic and acidic residues" evidence="10">
    <location>
        <begin position="323"/>
        <end position="332"/>
    </location>
</feature>
<evidence type="ECO:0000256" key="10">
    <source>
        <dbReference type="SAM" id="MobiDB-lite"/>
    </source>
</evidence>
<reference evidence="12 13" key="1">
    <citation type="submission" date="2020-11" db="EMBL/GenBank/DDBJ databases">
        <authorList>
            <person name="Wallbank WR R."/>
            <person name="Pardo Diaz C."/>
            <person name="Kozak K."/>
            <person name="Martin S."/>
            <person name="Jiggins C."/>
            <person name="Moest M."/>
            <person name="Warren A I."/>
            <person name="Generalovic N T."/>
            <person name="Byers J.R.P. K."/>
            <person name="Montejo-Kovacevich G."/>
            <person name="Yen C E."/>
        </authorList>
    </citation>
    <scope>NUCLEOTIDE SEQUENCE [LARGE SCALE GENOMIC DNA]</scope>
</reference>
<dbReference type="GO" id="GO:0005634">
    <property type="term" value="C:nucleus"/>
    <property type="evidence" value="ECO:0007669"/>
    <property type="project" value="UniProtKB-SubCell"/>
</dbReference>
<evidence type="ECO:0000313" key="12">
    <source>
        <dbReference type="EMBL" id="CAD7085771.1"/>
    </source>
</evidence>
<evidence type="ECO:0000256" key="4">
    <source>
        <dbReference type="ARBA" id="ARBA00010218"/>
    </source>
</evidence>
<dbReference type="Proteomes" id="UP000594454">
    <property type="component" value="Chromosome 3"/>
</dbReference>
<dbReference type="PANTHER" id="PTHR31196">
    <property type="entry name" value="RNA POLYMERASE II NUCLEAR LOCALIZATION PROTEIN SLC7A6OS-RELATED"/>
    <property type="match status" value="1"/>
</dbReference>
<comment type="similarity">
    <text evidence="4">Belongs to the IWR1/SLC7A6OS family.</text>
</comment>
<dbReference type="AlphaFoldDB" id="A0A7R8YVH5"/>
<dbReference type="InParanoid" id="A0A7R8YVH5"/>
<feature type="region of interest" description="Disordered" evidence="10">
    <location>
        <begin position="306"/>
        <end position="332"/>
    </location>
</feature>
<feature type="compositionally biased region" description="Polar residues" evidence="10">
    <location>
        <begin position="162"/>
        <end position="171"/>
    </location>
</feature>
<accession>A0A7R8YVH5</accession>
<evidence type="ECO:0000256" key="6">
    <source>
        <dbReference type="ARBA" id="ARBA00022448"/>
    </source>
</evidence>
<keyword evidence="9" id="KW-0539">Nucleus</keyword>
<evidence type="ECO:0000256" key="8">
    <source>
        <dbReference type="ARBA" id="ARBA00022927"/>
    </source>
</evidence>
<dbReference type="GO" id="GO:0032502">
    <property type="term" value="P:developmental process"/>
    <property type="evidence" value="ECO:0007669"/>
    <property type="project" value="TreeGrafter"/>
</dbReference>
<keyword evidence="7" id="KW-0963">Cytoplasm</keyword>
<dbReference type="PANTHER" id="PTHR31196:SF2">
    <property type="entry name" value="RNA POLYMERASE II NUCLEAR LOCALIZATION PROTEIN SLC7A6OS-RELATED"/>
    <property type="match status" value="1"/>
</dbReference>
<keyword evidence="8" id="KW-0653">Protein transport</keyword>
<keyword evidence="13" id="KW-1185">Reference proteome</keyword>
<evidence type="ECO:0000256" key="2">
    <source>
        <dbReference type="ARBA" id="ARBA00004123"/>
    </source>
</evidence>
<evidence type="ECO:0000256" key="1">
    <source>
        <dbReference type="ARBA" id="ARBA00003202"/>
    </source>
</evidence>
<comment type="function">
    <text evidence="1">Directs RNA polymerase II nuclear import.</text>
</comment>
<keyword evidence="6" id="KW-0813">Transport</keyword>
<dbReference type="GO" id="GO:0015031">
    <property type="term" value="P:protein transport"/>
    <property type="evidence" value="ECO:0007669"/>
    <property type="project" value="UniProtKB-KW"/>
</dbReference>
<sequence>MAAVVRVKRRIDEEPLGAFIINCKKPKLNEQDSESLLASKDEVSTIVKFAGTLESQDEEATLQVAKLTKDEAKELVSKVHKHPNALDRNRQQMRERAHENRFKVVNCYRAIESSQSAGDSKEVTIVDVEKQTSESLVSSSQEGASVEATQTSSTSSTASTSDPSGVSQNGQPHNYVYDLYLADEADQYVENANLADNYLSVRPFENLVYEDYNDDYYDEYDSEDSNQENYFKNDYPDTEEEDDMTVENMRQAMEDADLDDLSSDDEENCRNGFVYSIDSDAIGFEDDIDYCDVNRYGETYARYRGRSKRRPEAIYNDNESDYSDYRNSDDDE</sequence>
<gene>
    <name evidence="12" type="ORF">HERILL_LOCUS8591</name>
</gene>
<dbReference type="GO" id="GO:0005737">
    <property type="term" value="C:cytoplasm"/>
    <property type="evidence" value="ECO:0007669"/>
    <property type="project" value="UniProtKB-SubCell"/>
</dbReference>
<proteinExistence type="inferred from homology"/>
<comment type="subcellular location">
    <subcellularLocation>
        <location evidence="3">Cytoplasm</location>
    </subcellularLocation>
    <subcellularLocation>
        <location evidence="2">Nucleus</location>
    </subcellularLocation>
</comment>
<dbReference type="FunCoup" id="A0A7R8YVH5">
    <property type="interactions" value="1303"/>
</dbReference>
<dbReference type="InterPro" id="IPR013883">
    <property type="entry name" value="TF_Iwr1_dom"/>
</dbReference>
<organism evidence="12 13">
    <name type="scientific">Hermetia illucens</name>
    <name type="common">Black soldier fly</name>
    <dbReference type="NCBI Taxonomy" id="343691"/>
    <lineage>
        <taxon>Eukaryota</taxon>
        <taxon>Metazoa</taxon>
        <taxon>Ecdysozoa</taxon>
        <taxon>Arthropoda</taxon>
        <taxon>Hexapoda</taxon>
        <taxon>Insecta</taxon>
        <taxon>Pterygota</taxon>
        <taxon>Neoptera</taxon>
        <taxon>Endopterygota</taxon>
        <taxon>Diptera</taxon>
        <taxon>Brachycera</taxon>
        <taxon>Stratiomyomorpha</taxon>
        <taxon>Stratiomyidae</taxon>
        <taxon>Hermetiinae</taxon>
        <taxon>Hermetia</taxon>
    </lineage>
</organism>
<evidence type="ECO:0000259" key="11">
    <source>
        <dbReference type="Pfam" id="PF08574"/>
    </source>
</evidence>
<evidence type="ECO:0000256" key="7">
    <source>
        <dbReference type="ARBA" id="ARBA00022490"/>
    </source>
</evidence>
<feature type="domain" description="Transcription factor Iwr1" evidence="11">
    <location>
        <begin position="174"/>
        <end position="239"/>
    </location>
</feature>
<evidence type="ECO:0000313" key="13">
    <source>
        <dbReference type="Proteomes" id="UP000594454"/>
    </source>
</evidence>
<dbReference type="OrthoDB" id="6255506at2759"/>
<dbReference type="Pfam" id="PF08574">
    <property type="entry name" value="Iwr1"/>
    <property type="match status" value="1"/>
</dbReference>
<protein>
    <recommendedName>
        <fullName evidence="5">Probable RNA polymerase II nuclear localization protein SLC7A6OS</fullName>
    </recommendedName>
</protein>
<name>A0A7R8YVH5_HERIL</name>
<dbReference type="OMA" id="DCYNDDE"/>
<evidence type="ECO:0000256" key="9">
    <source>
        <dbReference type="ARBA" id="ARBA00023242"/>
    </source>
</evidence>
<evidence type="ECO:0000256" key="3">
    <source>
        <dbReference type="ARBA" id="ARBA00004496"/>
    </source>
</evidence>
<feature type="region of interest" description="Disordered" evidence="10">
    <location>
        <begin position="133"/>
        <end position="171"/>
    </location>
</feature>
<feature type="compositionally biased region" description="Low complexity" evidence="10">
    <location>
        <begin position="144"/>
        <end position="161"/>
    </location>
</feature>
<feature type="compositionally biased region" description="Polar residues" evidence="10">
    <location>
        <begin position="133"/>
        <end position="143"/>
    </location>
</feature>